<dbReference type="Proteomes" id="UP001295423">
    <property type="component" value="Unassembled WGS sequence"/>
</dbReference>
<feature type="domain" description="Calcium/calmodulin-dependent protein kinase II association-domain" evidence="1">
    <location>
        <begin position="219"/>
        <end position="337"/>
    </location>
</feature>
<organism evidence="2 3">
    <name type="scientific">Cylindrotheca closterium</name>
    <dbReference type="NCBI Taxonomy" id="2856"/>
    <lineage>
        <taxon>Eukaryota</taxon>
        <taxon>Sar</taxon>
        <taxon>Stramenopiles</taxon>
        <taxon>Ochrophyta</taxon>
        <taxon>Bacillariophyta</taxon>
        <taxon>Bacillariophyceae</taxon>
        <taxon>Bacillariophycidae</taxon>
        <taxon>Bacillariales</taxon>
        <taxon>Bacillariaceae</taxon>
        <taxon>Cylindrotheca</taxon>
    </lineage>
</organism>
<dbReference type="InterPro" id="IPR032710">
    <property type="entry name" value="NTF2-like_dom_sf"/>
</dbReference>
<evidence type="ECO:0000313" key="3">
    <source>
        <dbReference type="Proteomes" id="UP001295423"/>
    </source>
</evidence>
<feature type="domain" description="Calcium/calmodulin-dependent protein kinase II association-domain" evidence="1">
    <location>
        <begin position="350"/>
        <end position="467"/>
    </location>
</feature>
<dbReference type="SUPFAM" id="SSF54427">
    <property type="entry name" value="NTF2-like"/>
    <property type="match status" value="3"/>
</dbReference>
<evidence type="ECO:0000259" key="1">
    <source>
        <dbReference type="Pfam" id="PF08332"/>
    </source>
</evidence>
<feature type="domain" description="Calcium/calmodulin-dependent protein kinase II association-domain" evidence="1">
    <location>
        <begin position="85"/>
        <end position="204"/>
    </location>
</feature>
<dbReference type="InterPro" id="IPR013543">
    <property type="entry name" value="Ca/CaM-dep_prot_kinase-assoc"/>
</dbReference>
<evidence type="ECO:0000313" key="2">
    <source>
        <dbReference type="EMBL" id="CAJ1959485.1"/>
    </source>
</evidence>
<keyword evidence="3" id="KW-1185">Reference proteome</keyword>
<sequence>MKLETYRYLAYFLTVLGLHNADGFTNPAVNSFSRIQQRTLISSPSSFSTCSSSSSLNAFGIQTLKRILREDPPPRRDLLQESITKEQVRNLFTTWNEALLTGDSEIVAKCYCADPILLPTVSDTPRTDFDGIKNYFDKFLTLKPCGKILDGKIKCGPGWAQDAGIYEFTLGANGSKTLQARYSFVYVFEDGQWKISHHHSSVMPESTQKKTQAKILSQEEVKGLFYLWNEALETRDPHTVAKRYTQNAVLLPTVSDIPRSDYEGIKDYFAYFLKLEPKGEILESHVTCGENWCEDVGIYEFTLGATGDKVRARYSFVYVLDNDGEWKISHHHSSKMPEAPGPVVHRPSEDQVRSLFDTWNEALISLDPDQVAKLYSKNAVLLPTVSDRPRYTYDAIRDYFVQFLFKYPEGEILESHVTTGDNWCKNVGIYQFRMALTGEVVMARYSFVYVWEDGEWKISHHHSSFMPEPMLAATAAAAAIRLEEIKMEPLSVTNHTQMSP</sequence>
<proteinExistence type="predicted"/>
<gene>
    <name evidence="2" type="ORF">CYCCA115_LOCUS17906</name>
</gene>
<accession>A0AAD2G133</accession>
<comment type="caution">
    <text evidence="2">The sequence shown here is derived from an EMBL/GenBank/DDBJ whole genome shotgun (WGS) entry which is preliminary data.</text>
</comment>
<protein>
    <recommendedName>
        <fullName evidence="1">Calcium/calmodulin-dependent protein kinase II association-domain domain-containing protein</fullName>
    </recommendedName>
</protein>
<dbReference type="GO" id="GO:0005516">
    <property type="term" value="F:calmodulin binding"/>
    <property type="evidence" value="ECO:0007669"/>
    <property type="project" value="InterPro"/>
</dbReference>
<name>A0AAD2G133_9STRA</name>
<dbReference type="Gene3D" id="3.10.450.50">
    <property type="match status" value="3"/>
</dbReference>
<dbReference type="GO" id="GO:0004683">
    <property type="term" value="F:calcium/calmodulin-dependent protein kinase activity"/>
    <property type="evidence" value="ECO:0007669"/>
    <property type="project" value="InterPro"/>
</dbReference>
<dbReference type="Pfam" id="PF08332">
    <property type="entry name" value="CaMKII_AD"/>
    <property type="match status" value="3"/>
</dbReference>
<dbReference type="InterPro" id="IPR011944">
    <property type="entry name" value="Steroid_delta5-4_isomerase"/>
</dbReference>
<dbReference type="AlphaFoldDB" id="A0AAD2G133"/>
<reference evidence="2" key="1">
    <citation type="submission" date="2023-08" db="EMBL/GenBank/DDBJ databases">
        <authorList>
            <person name="Audoor S."/>
            <person name="Bilcke G."/>
        </authorList>
    </citation>
    <scope>NUCLEOTIDE SEQUENCE</scope>
</reference>
<dbReference type="CDD" id="cd00531">
    <property type="entry name" value="NTF2_like"/>
    <property type="match status" value="1"/>
</dbReference>
<dbReference type="EMBL" id="CAKOGP040002003">
    <property type="protein sequence ID" value="CAJ1959485.1"/>
    <property type="molecule type" value="Genomic_DNA"/>
</dbReference>
<dbReference type="NCBIfam" id="TIGR02246">
    <property type="entry name" value="SgcJ/EcaC family oxidoreductase"/>
    <property type="match status" value="2"/>
</dbReference>